<evidence type="ECO:0000313" key="2">
    <source>
        <dbReference type="EMBL" id="EAR91962.2"/>
    </source>
</evidence>
<organism evidence="2 3">
    <name type="scientific">Tetrahymena thermophila (strain SB210)</name>
    <dbReference type="NCBI Taxonomy" id="312017"/>
    <lineage>
        <taxon>Eukaryota</taxon>
        <taxon>Sar</taxon>
        <taxon>Alveolata</taxon>
        <taxon>Ciliophora</taxon>
        <taxon>Intramacronucleata</taxon>
        <taxon>Oligohymenophorea</taxon>
        <taxon>Hymenostomatida</taxon>
        <taxon>Tetrahymenina</taxon>
        <taxon>Tetrahymenidae</taxon>
        <taxon>Tetrahymena</taxon>
    </lineage>
</organism>
<dbReference type="Proteomes" id="UP000009168">
    <property type="component" value="Unassembled WGS sequence"/>
</dbReference>
<keyword evidence="1" id="KW-0812">Transmembrane</keyword>
<keyword evidence="1" id="KW-1133">Transmembrane helix</keyword>
<dbReference type="RefSeq" id="XP_001012207.2">
    <property type="nucleotide sequence ID" value="XM_001012207.2"/>
</dbReference>
<reference evidence="3" key="1">
    <citation type="journal article" date="2006" name="PLoS Biol.">
        <title>Macronuclear genome sequence of the ciliate Tetrahymena thermophila, a model eukaryote.</title>
        <authorList>
            <person name="Eisen J.A."/>
            <person name="Coyne R.S."/>
            <person name="Wu M."/>
            <person name="Wu D."/>
            <person name="Thiagarajan M."/>
            <person name="Wortman J.R."/>
            <person name="Badger J.H."/>
            <person name="Ren Q."/>
            <person name="Amedeo P."/>
            <person name="Jones K.M."/>
            <person name="Tallon L.J."/>
            <person name="Delcher A.L."/>
            <person name="Salzberg S.L."/>
            <person name="Silva J.C."/>
            <person name="Haas B.J."/>
            <person name="Majoros W.H."/>
            <person name="Farzad M."/>
            <person name="Carlton J.M."/>
            <person name="Smith R.K. Jr."/>
            <person name="Garg J."/>
            <person name="Pearlman R.E."/>
            <person name="Karrer K.M."/>
            <person name="Sun L."/>
            <person name="Manning G."/>
            <person name="Elde N.C."/>
            <person name="Turkewitz A.P."/>
            <person name="Asai D.J."/>
            <person name="Wilkes D.E."/>
            <person name="Wang Y."/>
            <person name="Cai H."/>
            <person name="Collins K."/>
            <person name="Stewart B.A."/>
            <person name="Lee S.R."/>
            <person name="Wilamowska K."/>
            <person name="Weinberg Z."/>
            <person name="Ruzzo W.L."/>
            <person name="Wloga D."/>
            <person name="Gaertig J."/>
            <person name="Frankel J."/>
            <person name="Tsao C.-C."/>
            <person name="Gorovsky M.A."/>
            <person name="Keeling P.J."/>
            <person name="Waller R.F."/>
            <person name="Patron N.J."/>
            <person name="Cherry J.M."/>
            <person name="Stover N.A."/>
            <person name="Krieger C.J."/>
            <person name="del Toro C."/>
            <person name="Ryder H.F."/>
            <person name="Williamson S.C."/>
            <person name="Barbeau R.A."/>
            <person name="Hamilton E.P."/>
            <person name="Orias E."/>
        </authorList>
    </citation>
    <scope>NUCLEOTIDE SEQUENCE [LARGE SCALE GENOMIC DNA]</scope>
    <source>
        <strain evidence="3">SB210</strain>
    </source>
</reference>
<protein>
    <submittedName>
        <fullName evidence="2">AMP-binding enzyme family protein</fullName>
    </submittedName>
</protein>
<keyword evidence="3" id="KW-1185">Reference proteome</keyword>
<dbReference type="GeneID" id="7841224"/>
<dbReference type="EMBL" id="GG662767">
    <property type="protein sequence ID" value="EAR91962.2"/>
    <property type="molecule type" value="Genomic_DNA"/>
</dbReference>
<dbReference type="KEGG" id="tet:TTHERM_00102570"/>
<evidence type="ECO:0000256" key="1">
    <source>
        <dbReference type="SAM" id="Phobius"/>
    </source>
</evidence>
<keyword evidence="1" id="KW-0472">Membrane</keyword>
<accession>Q234P1</accession>
<evidence type="ECO:0000313" key="3">
    <source>
        <dbReference type="Proteomes" id="UP000009168"/>
    </source>
</evidence>
<proteinExistence type="predicted"/>
<name>Q234P1_TETTS</name>
<sequence>MGFANLDIFSQHFYFNIEKKQIKKSTLIGLISTVVVLIAAATYYIYLLDLYINNEIDPIYRSQNVITSERIDINLEDNLIAFRYEYDYNKGIDLLEAQNNKTYLVNYAYFYYSDRFSNQQVTLDVIECTDSNLIGFHCIDFSNLKNYTLTLSNIESIYSYIGIMTYGCLDLDSVKTTIPSNCASQQEIDQIINGMNSGLRLKLLSSQFNTSKKQMQVTYRNQFIYTAANQLIQTNIKTQKQVTTVKEGMLILQSTNYSSPIQYDVFLQSYDRQYSITNINCSGYSFVLINVDEIVQEIIVQFQTIPEIMALGNNFFMLIMQNLFQQNYMKILKSSKPQVEEKQENFKVPQVKANNDTSIQKEKLDISEQKGEADYFKNRNYQYSRTTKTKIEIDFQQIKQSFKERNFYEKLRNSNVSTPREANTPIGRYKLDKYMQNFKELCSQKYSQMIYQNIFKTRFRKKEEYLQSQGLSKQSQKFIEDQLVKDLNIFQLYKDILFLKKAIMILLDKQQLAALKLVGCSQKFLETQKDNIDSGISFQSNDCKLSHFEEQYAVLISEDLQLQSIQQFIQKCKSEKYINEIDKRILSSIS</sequence>
<dbReference type="HOGENOM" id="CLU_013044_1_1_1"/>
<dbReference type="AlphaFoldDB" id="Q234P1"/>
<dbReference type="OrthoDB" id="302623at2759"/>
<feature type="transmembrane region" description="Helical" evidence="1">
    <location>
        <begin position="27"/>
        <end position="46"/>
    </location>
</feature>
<gene>
    <name evidence="2" type="ORF">TTHERM_00102570</name>
</gene>
<dbReference type="InParanoid" id="Q234P1"/>